<feature type="region of interest" description="Disordered" evidence="11">
    <location>
        <begin position="433"/>
        <end position="463"/>
    </location>
</feature>
<dbReference type="Proteomes" id="UP000646749">
    <property type="component" value="Unassembled WGS sequence"/>
</dbReference>
<gene>
    <name evidence="15" type="ORF">Pen02_17540</name>
</gene>
<dbReference type="InterPro" id="IPR050428">
    <property type="entry name" value="TCS_sensor_his_kinase"/>
</dbReference>
<dbReference type="SMART" id="SM00387">
    <property type="entry name" value="HATPase_c"/>
    <property type="match status" value="1"/>
</dbReference>
<dbReference type="Gene3D" id="6.10.340.10">
    <property type="match status" value="1"/>
</dbReference>
<dbReference type="EC" id="2.7.13.3" evidence="3"/>
<evidence type="ECO:0000256" key="7">
    <source>
        <dbReference type="ARBA" id="ARBA00022777"/>
    </source>
</evidence>
<keyword evidence="10 12" id="KW-0472">Membrane</keyword>
<evidence type="ECO:0000256" key="6">
    <source>
        <dbReference type="ARBA" id="ARBA00022692"/>
    </source>
</evidence>
<dbReference type="CDD" id="cd00082">
    <property type="entry name" value="HisKA"/>
    <property type="match status" value="1"/>
</dbReference>
<dbReference type="Pfam" id="PF00672">
    <property type="entry name" value="HAMP"/>
    <property type="match status" value="1"/>
</dbReference>
<keyword evidence="4" id="KW-0597">Phosphoprotein</keyword>
<comment type="subcellular location">
    <subcellularLocation>
        <location evidence="2">Cell membrane</location>
    </subcellularLocation>
</comment>
<dbReference type="SMART" id="SM00304">
    <property type="entry name" value="HAMP"/>
    <property type="match status" value="1"/>
</dbReference>
<dbReference type="InterPro" id="IPR036890">
    <property type="entry name" value="HATPase_C_sf"/>
</dbReference>
<evidence type="ECO:0000256" key="5">
    <source>
        <dbReference type="ARBA" id="ARBA00022679"/>
    </source>
</evidence>
<dbReference type="Pfam" id="PF00512">
    <property type="entry name" value="HisKA"/>
    <property type="match status" value="1"/>
</dbReference>
<evidence type="ECO:0000256" key="10">
    <source>
        <dbReference type="ARBA" id="ARBA00023136"/>
    </source>
</evidence>
<dbReference type="InterPro" id="IPR003661">
    <property type="entry name" value="HisK_dim/P_dom"/>
</dbReference>
<dbReference type="Gene3D" id="3.30.565.10">
    <property type="entry name" value="Histidine kinase-like ATPase, C-terminal domain"/>
    <property type="match status" value="1"/>
</dbReference>
<accession>A0ABQ4DWI2</accession>
<dbReference type="PANTHER" id="PTHR45436">
    <property type="entry name" value="SENSOR HISTIDINE KINASE YKOH"/>
    <property type="match status" value="1"/>
</dbReference>
<feature type="transmembrane region" description="Helical" evidence="12">
    <location>
        <begin position="84"/>
        <end position="107"/>
    </location>
</feature>
<comment type="caution">
    <text evidence="15">The sequence shown here is derived from an EMBL/GenBank/DDBJ whole genome shotgun (WGS) entry which is preliminary data.</text>
</comment>
<comment type="catalytic activity">
    <reaction evidence="1">
        <text>ATP + protein L-histidine = ADP + protein N-phospho-L-histidine.</text>
        <dbReference type="EC" id="2.7.13.3"/>
    </reaction>
</comment>
<dbReference type="CDD" id="cd06225">
    <property type="entry name" value="HAMP"/>
    <property type="match status" value="1"/>
</dbReference>
<feature type="domain" description="HAMP" evidence="14">
    <location>
        <begin position="108"/>
        <end position="161"/>
    </location>
</feature>
<feature type="transmembrane region" description="Helical" evidence="12">
    <location>
        <begin position="21"/>
        <end position="43"/>
    </location>
</feature>
<dbReference type="PROSITE" id="PS50885">
    <property type="entry name" value="HAMP"/>
    <property type="match status" value="1"/>
</dbReference>
<keyword evidence="9" id="KW-0902">Two-component regulatory system</keyword>
<dbReference type="InterPro" id="IPR005467">
    <property type="entry name" value="His_kinase_dom"/>
</dbReference>
<dbReference type="Gene3D" id="1.10.287.130">
    <property type="match status" value="1"/>
</dbReference>
<dbReference type="InterPro" id="IPR003594">
    <property type="entry name" value="HATPase_dom"/>
</dbReference>
<dbReference type="SMART" id="SM00388">
    <property type="entry name" value="HisKA"/>
    <property type="match status" value="1"/>
</dbReference>
<evidence type="ECO:0000256" key="8">
    <source>
        <dbReference type="ARBA" id="ARBA00022989"/>
    </source>
</evidence>
<protein>
    <recommendedName>
        <fullName evidence="3">histidine kinase</fullName>
        <ecNumber evidence="3">2.7.13.3</ecNumber>
    </recommendedName>
</protein>
<dbReference type="SUPFAM" id="SSF158472">
    <property type="entry name" value="HAMP domain-like"/>
    <property type="match status" value="1"/>
</dbReference>
<evidence type="ECO:0000256" key="2">
    <source>
        <dbReference type="ARBA" id="ARBA00004236"/>
    </source>
</evidence>
<keyword evidence="5" id="KW-0808">Transferase</keyword>
<keyword evidence="16" id="KW-1185">Reference proteome</keyword>
<evidence type="ECO:0000313" key="15">
    <source>
        <dbReference type="EMBL" id="GIG86818.1"/>
    </source>
</evidence>
<organism evidence="15 16">
    <name type="scientific">Plantactinospora endophytica</name>
    <dbReference type="NCBI Taxonomy" id="673535"/>
    <lineage>
        <taxon>Bacteria</taxon>
        <taxon>Bacillati</taxon>
        <taxon>Actinomycetota</taxon>
        <taxon>Actinomycetes</taxon>
        <taxon>Micromonosporales</taxon>
        <taxon>Micromonosporaceae</taxon>
        <taxon>Plantactinospora</taxon>
    </lineage>
</organism>
<evidence type="ECO:0000256" key="4">
    <source>
        <dbReference type="ARBA" id="ARBA00022553"/>
    </source>
</evidence>
<sequence>MTVYLTRRRPRVRPTLRLRLTLLNGVLLIGAGAILVLLAWLLVGDALTPDIQLRSNPTLELSDGRLVQASQWQQEMAQTATRELLVKGLLALLAISIVGVAGAYAVAGRALRPLHQVTSTARRLGEATLDQRIRYSGADDEVAELAGTFDAMLDRIGDAFEAQKRFVANASHELRTPLAVMRTEIDVTMADDEADVAEYRRMGTVVRDASERANNLVDALLVLARSEAQSGRRLARKAPTDLATGASAALSAVRAETTRLKLQVETALAPAPVVGDPGLLERLAGNLIENAVRYNHLHGRMWVRTGSGPEHAWLVVGNTGFEVEQADVPGLFEAFRRGGRERTGARGSGLGLSIVRAVCDAHGGTVSAIAQDGGGLEVTVTLPAAETTPVVAASAVVGGAPLAAPIRPASVPGAVSTASTVPLGSAASRIAPAGVPVAGTPDGTAGTPNGLAEAGPGADPPRG</sequence>
<dbReference type="Pfam" id="PF02518">
    <property type="entry name" value="HATPase_c"/>
    <property type="match status" value="1"/>
</dbReference>
<name>A0ABQ4DWI2_9ACTN</name>
<reference evidence="15 16" key="1">
    <citation type="submission" date="2021-01" db="EMBL/GenBank/DDBJ databases">
        <title>Whole genome shotgun sequence of Plantactinospora endophytica NBRC 110450.</title>
        <authorList>
            <person name="Komaki H."/>
            <person name="Tamura T."/>
        </authorList>
    </citation>
    <scope>NUCLEOTIDE SEQUENCE [LARGE SCALE GENOMIC DNA]</scope>
    <source>
        <strain evidence="15 16">NBRC 110450</strain>
    </source>
</reference>
<evidence type="ECO:0000256" key="1">
    <source>
        <dbReference type="ARBA" id="ARBA00000085"/>
    </source>
</evidence>
<dbReference type="PANTHER" id="PTHR45436:SF5">
    <property type="entry name" value="SENSOR HISTIDINE KINASE TRCS"/>
    <property type="match status" value="1"/>
</dbReference>
<dbReference type="CDD" id="cd00075">
    <property type="entry name" value="HATPase"/>
    <property type="match status" value="1"/>
</dbReference>
<dbReference type="PROSITE" id="PS50109">
    <property type="entry name" value="HIS_KIN"/>
    <property type="match status" value="1"/>
</dbReference>
<dbReference type="SUPFAM" id="SSF55874">
    <property type="entry name" value="ATPase domain of HSP90 chaperone/DNA topoisomerase II/histidine kinase"/>
    <property type="match status" value="1"/>
</dbReference>
<dbReference type="InterPro" id="IPR036097">
    <property type="entry name" value="HisK_dim/P_sf"/>
</dbReference>
<keyword evidence="8 12" id="KW-1133">Transmembrane helix</keyword>
<dbReference type="InterPro" id="IPR003660">
    <property type="entry name" value="HAMP_dom"/>
</dbReference>
<evidence type="ECO:0000259" key="14">
    <source>
        <dbReference type="PROSITE" id="PS50885"/>
    </source>
</evidence>
<evidence type="ECO:0000256" key="11">
    <source>
        <dbReference type="SAM" id="MobiDB-lite"/>
    </source>
</evidence>
<dbReference type="SUPFAM" id="SSF47384">
    <property type="entry name" value="Homodimeric domain of signal transducing histidine kinase"/>
    <property type="match status" value="1"/>
</dbReference>
<evidence type="ECO:0000313" key="16">
    <source>
        <dbReference type="Proteomes" id="UP000646749"/>
    </source>
</evidence>
<feature type="domain" description="Histidine kinase" evidence="13">
    <location>
        <begin position="169"/>
        <end position="386"/>
    </location>
</feature>
<proteinExistence type="predicted"/>
<keyword evidence="7" id="KW-0418">Kinase</keyword>
<dbReference type="EMBL" id="BONW01000005">
    <property type="protein sequence ID" value="GIG86818.1"/>
    <property type="molecule type" value="Genomic_DNA"/>
</dbReference>
<keyword evidence="6 12" id="KW-0812">Transmembrane</keyword>
<evidence type="ECO:0000256" key="3">
    <source>
        <dbReference type="ARBA" id="ARBA00012438"/>
    </source>
</evidence>
<evidence type="ECO:0000259" key="13">
    <source>
        <dbReference type="PROSITE" id="PS50109"/>
    </source>
</evidence>
<dbReference type="PRINTS" id="PR00344">
    <property type="entry name" value="BCTRLSENSOR"/>
</dbReference>
<evidence type="ECO:0000256" key="9">
    <source>
        <dbReference type="ARBA" id="ARBA00023012"/>
    </source>
</evidence>
<evidence type="ECO:0000256" key="12">
    <source>
        <dbReference type="SAM" id="Phobius"/>
    </source>
</evidence>
<dbReference type="InterPro" id="IPR004358">
    <property type="entry name" value="Sig_transdc_His_kin-like_C"/>
</dbReference>